<dbReference type="RefSeq" id="WP_289215738.1">
    <property type="nucleotide sequence ID" value="NZ_JAPVRC010000004.1"/>
</dbReference>
<dbReference type="Proteomes" id="UP001596494">
    <property type="component" value="Unassembled WGS sequence"/>
</dbReference>
<reference evidence="5" key="1">
    <citation type="journal article" date="2019" name="Int. J. Syst. Evol. Microbiol.">
        <title>The Global Catalogue of Microorganisms (GCM) 10K type strain sequencing project: providing services to taxonomists for standard genome sequencing and annotation.</title>
        <authorList>
            <consortium name="The Broad Institute Genomics Platform"/>
            <consortium name="The Broad Institute Genome Sequencing Center for Infectious Disease"/>
            <person name="Wu L."/>
            <person name="Ma J."/>
        </authorList>
    </citation>
    <scope>NUCLEOTIDE SEQUENCE [LARGE SCALE GENOMIC DNA]</scope>
    <source>
        <strain evidence="5">CCUG 73951</strain>
    </source>
</reference>
<comment type="similarity">
    <text evidence="1 3">Belongs to the D-glutamate cyclase family.</text>
</comment>
<evidence type="ECO:0000256" key="1">
    <source>
        <dbReference type="ARBA" id="ARBA00007896"/>
    </source>
</evidence>
<accession>A0ABW2K4P2</accession>
<protein>
    <recommendedName>
        <fullName evidence="3">Putative hydro-lyase ACFQMN_12985</fullName>
        <ecNumber evidence="3">4.2.1.-</ecNumber>
    </recommendedName>
</protein>
<dbReference type="InterPro" id="IPR038021">
    <property type="entry name" value="Putative_hydro-lyase"/>
</dbReference>
<dbReference type="PIRSF" id="PIRSF029755">
    <property type="entry name" value="UCP029755"/>
    <property type="match status" value="1"/>
</dbReference>
<keyword evidence="2 3" id="KW-0456">Lyase</keyword>
<evidence type="ECO:0000313" key="5">
    <source>
        <dbReference type="Proteomes" id="UP001596494"/>
    </source>
</evidence>
<gene>
    <name evidence="4" type="ORF">ACFQMN_12985</name>
</gene>
<dbReference type="HAMAP" id="MF_01830">
    <property type="entry name" value="Hydro_lyase"/>
    <property type="match status" value="1"/>
</dbReference>
<evidence type="ECO:0000313" key="4">
    <source>
        <dbReference type="EMBL" id="MFC7321795.1"/>
    </source>
</evidence>
<keyword evidence="5" id="KW-1185">Reference proteome</keyword>
<proteinExistence type="inferred from homology"/>
<dbReference type="EC" id="4.2.1.-" evidence="3"/>
<evidence type="ECO:0000256" key="3">
    <source>
        <dbReference type="HAMAP-Rule" id="MF_01830"/>
    </source>
</evidence>
<dbReference type="SUPFAM" id="SSF160920">
    <property type="entry name" value="PSTPO5379-like"/>
    <property type="match status" value="1"/>
</dbReference>
<comment type="caution">
    <text evidence="4">The sequence shown here is derived from an EMBL/GenBank/DDBJ whole genome shotgun (WGS) entry which is preliminary data.</text>
</comment>
<dbReference type="NCBIfam" id="NF003969">
    <property type="entry name" value="PRK05463.1"/>
    <property type="match status" value="1"/>
</dbReference>
<dbReference type="InterPro" id="IPR009906">
    <property type="entry name" value="D-Glu_cyclase"/>
</dbReference>
<dbReference type="InterPro" id="IPR016938">
    <property type="entry name" value="UPF0317"/>
</dbReference>
<organism evidence="4 5">
    <name type="scientific">Halobacillus campisalis</name>
    <dbReference type="NCBI Taxonomy" id="435909"/>
    <lineage>
        <taxon>Bacteria</taxon>
        <taxon>Bacillati</taxon>
        <taxon>Bacillota</taxon>
        <taxon>Bacilli</taxon>
        <taxon>Bacillales</taxon>
        <taxon>Bacillaceae</taxon>
        <taxon>Halobacillus</taxon>
    </lineage>
</organism>
<dbReference type="Pfam" id="PF07286">
    <property type="entry name" value="D-Glu_cyclase"/>
    <property type="match status" value="1"/>
</dbReference>
<dbReference type="PANTHER" id="PTHR32022">
    <property type="entry name" value="D-GLUTAMATE CYCLASE, MITOCHONDRIAL"/>
    <property type="match status" value="1"/>
</dbReference>
<dbReference type="Gene3D" id="3.40.1640.10">
    <property type="entry name" value="PSTPO5379-like"/>
    <property type="match status" value="1"/>
</dbReference>
<evidence type="ECO:0000256" key="2">
    <source>
        <dbReference type="ARBA" id="ARBA00023239"/>
    </source>
</evidence>
<name>A0ABW2K4P2_9BACI</name>
<dbReference type="Gene3D" id="3.30.2040.10">
    <property type="entry name" value="PSTPO5379-like domain"/>
    <property type="match status" value="1"/>
</dbReference>
<dbReference type="EMBL" id="JBHTBY010000011">
    <property type="protein sequence ID" value="MFC7321795.1"/>
    <property type="molecule type" value="Genomic_DNA"/>
</dbReference>
<dbReference type="PANTHER" id="PTHR32022:SF10">
    <property type="entry name" value="D-GLUTAMATE CYCLASE, MITOCHONDRIAL"/>
    <property type="match status" value="1"/>
</dbReference>
<sequence length="255" mass="29321">MKPYDQRQLFRKQEENGTTSGMCDNYLQANMITLPKEFAFDFLLFCQRNPKPCPVVDVLEAGVTKPKVADADIRTDLPKYRIYRNGEFKEEVDDIQDYWREDLVTFSIGCSFTFEKALLEVGIELLHQQQKRVVPMYKTNIPCEKAGNFEGNMVVSMRALKQDEIERASQITEHFQTSHGGPVHIGHPEEIGIYDIHNPDYGESISFNDEERVPVFWACGVTPQNVCLHARPEIMISHAPGHMLITDQLEERKRG</sequence>